<evidence type="ECO:0000313" key="2">
    <source>
        <dbReference type="Proteomes" id="UP000320580"/>
    </source>
</evidence>
<dbReference type="AlphaFoldDB" id="A0A5B8JIS8"/>
<dbReference type="OrthoDB" id="4274372at2"/>
<proteinExistence type="predicted"/>
<keyword evidence="2" id="KW-1185">Reference proteome</keyword>
<dbReference type="KEGG" id="sqz:FQU76_33175"/>
<gene>
    <name evidence="1" type="ORF">FQU76_33175</name>
</gene>
<protein>
    <submittedName>
        <fullName evidence="1">Uncharacterized protein</fullName>
    </submittedName>
</protein>
<name>A0A5B8JIS8_9ACTN</name>
<dbReference type="Proteomes" id="UP000320580">
    <property type="component" value="Chromosome"/>
</dbReference>
<dbReference type="EMBL" id="CP042266">
    <property type="protein sequence ID" value="QDY81476.1"/>
    <property type="molecule type" value="Genomic_DNA"/>
</dbReference>
<evidence type="ECO:0000313" key="1">
    <source>
        <dbReference type="EMBL" id="QDY81476.1"/>
    </source>
</evidence>
<reference evidence="1 2" key="1">
    <citation type="submission" date="2019-07" db="EMBL/GenBank/DDBJ databases">
        <authorList>
            <person name="Zhu P."/>
        </authorList>
    </citation>
    <scope>NUCLEOTIDE SEQUENCE [LARGE SCALE GENOMIC DNA]</scope>
    <source>
        <strain evidence="1 2">SSL-25</strain>
    </source>
</reference>
<accession>A0A5B8JIS8</accession>
<organism evidence="1 2">
    <name type="scientific">Streptomyces qinzhouensis</name>
    <dbReference type="NCBI Taxonomy" id="2599401"/>
    <lineage>
        <taxon>Bacteria</taxon>
        <taxon>Bacillati</taxon>
        <taxon>Actinomycetota</taxon>
        <taxon>Actinomycetes</taxon>
        <taxon>Kitasatosporales</taxon>
        <taxon>Streptomycetaceae</taxon>
        <taxon>Streptomyces</taxon>
    </lineage>
</organism>
<sequence>MIVTVGDPDPSLRFSQPHMALPALLGAAETDPLRAVLDAVYAAVATYGEDYRTLLEEIRTACRRHPEDA</sequence>